<dbReference type="PANTHER" id="PTHR24418">
    <property type="entry name" value="TYROSINE-PROTEIN KINASE"/>
    <property type="match status" value="1"/>
</dbReference>
<evidence type="ECO:0000259" key="16">
    <source>
        <dbReference type="PROSITE" id="PS50011"/>
    </source>
</evidence>
<dbReference type="InterPro" id="IPR001452">
    <property type="entry name" value="SH3_domain"/>
</dbReference>
<dbReference type="InterPro" id="IPR050198">
    <property type="entry name" value="Non-receptor_tyrosine_kinases"/>
</dbReference>
<keyword evidence="18" id="KW-1185">Reference proteome</keyword>
<dbReference type="AlphaFoldDB" id="A0ABD0LXS0"/>
<dbReference type="PRINTS" id="PR00452">
    <property type="entry name" value="SH3DOMAIN"/>
</dbReference>
<dbReference type="Gene3D" id="2.30.30.40">
    <property type="entry name" value="SH3 Domains"/>
    <property type="match status" value="1"/>
</dbReference>
<organism evidence="17 18">
    <name type="scientific">Batillaria attramentaria</name>
    <dbReference type="NCBI Taxonomy" id="370345"/>
    <lineage>
        <taxon>Eukaryota</taxon>
        <taxon>Metazoa</taxon>
        <taxon>Spiralia</taxon>
        <taxon>Lophotrochozoa</taxon>
        <taxon>Mollusca</taxon>
        <taxon>Gastropoda</taxon>
        <taxon>Caenogastropoda</taxon>
        <taxon>Sorbeoconcha</taxon>
        <taxon>Cerithioidea</taxon>
        <taxon>Batillariidae</taxon>
        <taxon>Batillaria</taxon>
    </lineage>
</organism>
<dbReference type="EC" id="2.7.10.2" evidence="13"/>
<evidence type="ECO:0000256" key="1">
    <source>
        <dbReference type="ARBA" id="ARBA00022443"/>
    </source>
</evidence>
<evidence type="ECO:0000313" key="18">
    <source>
        <dbReference type="Proteomes" id="UP001519460"/>
    </source>
</evidence>
<keyword evidence="3 13" id="KW-0808">Transferase</keyword>
<dbReference type="InterPro" id="IPR011009">
    <property type="entry name" value="Kinase-like_dom_sf"/>
</dbReference>
<dbReference type="GO" id="GO:0004715">
    <property type="term" value="F:non-membrane spanning protein tyrosine kinase activity"/>
    <property type="evidence" value="ECO:0007669"/>
    <property type="project" value="UniProtKB-EC"/>
</dbReference>
<feature type="domain" description="Protein kinase" evidence="16">
    <location>
        <begin position="203"/>
        <end position="458"/>
    </location>
</feature>
<dbReference type="Gene3D" id="3.30.505.10">
    <property type="entry name" value="SH2 domain"/>
    <property type="match status" value="1"/>
</dbReference>
<dbReference type="Pfam" id="PF00017">
    <property type="entry name" value="SH2"/>
    <property type="match status" value="1"/>
</dbReference>
<dbReference type="InterPro" id="IPR008266">
    <property type="entry name" value="Tyr_kinase_AS"/>
</dbReference>
<dbReference type="SUPFAM" id="SSF56112">
    <property type="entry name" value="Protein kinase-like (PK-like)"/>
    <property type="match status" value="1"/>
</dbReference>
<dbReference type="FunFam" id="3.30.200.20:FF:000053">
    <property type="entry name" value="Tyrosine-protein kinase"/>
    <property type="match status" value="1"/>
</dbReference>
<feature type="domain" description="SH2" evidence="14">
    <location>
        <begin position="68"/>
        <end position="169"/>
    </location>
</feature>
<dbReference type="PROSITE" id="PS50002">
    <property type="entry name" value="SH3"/>
    <property type="match status" value="1"/>
</dbReference>
<dbReference type="GO" id="GO:0005524">
    <property type="term" value="F:ATP binding"/>
    <property type="evidence" value="ECO:0007669"/>
    <property type="project" value="UniProtKB-UniRule"/>
</dbReference>
<keyword evidence="6 12" id="KW-0067">ATP-binding</keyword>
<gene>
    <name evidence="17" type="ORF">BaRGS_00004723</name>
</gene>
<dbReference type="InterPro" id="IPR000980">
    <property type="entry name" value="SH2"/>
</dbReference>
<dbReference type="SUPFAM" id="SSF50044">
    <property type="entry name" value="SH3-domain"/>
    <property type="match status" value="1"/>
</dbReference>
<dbReference type="SMART" id="SM00219">
    <property type="entry name" value="TyrKc"/>
    <property type="match status" value="1"/>
</dbReference>
<evidence type="ECO:0000256" key="3">
    <source>
        <dbReference type="ARBA" id="ARBA00022679"/>
    </source>
</evidence>
<dbReference type="EMBL" id="JACVVK020000017">
    <property type="protein sequence ID" value="KAK7503991.1"/>
    <property type="molecule type" value="Genomic_DNA"/>
</dbReference>
<proteinExistence type="inferred from homology"/>
<feature type="binding site" evidence="12">
    <location>
        <position position="231"/>
    </location>
    <ligand>
        <name>ATP</name>
        <dbReference type="ChEBI" id="CHEBI:30616"/>
    </ligand>
</feature>
<dbReference type="Proteomes" id="UP001519460">
    <property type="component" value="Unassembled WGS sequence"/>
</dbReference>
<dbReference type="InterPro" id="IPR036028">
    <property type="entry name" value="SH3-like_dom_sf"/>
</dbReference>
<dbReference type="InterPro" id="IPR001245">
    <property type="entry name" value="Ser-Thr/Tyr_kinase_cat_dom"/>
</dbReference>
<evidence type="ECO:0000256" key="4">
    <source>
        <dbReference type="ARBA" id="ARBA00022741"/>
    </source>
</evidence>
<evidence type="ECO:0000259" key="14">
    <source>
        <dbReference type="PROSITE" id="PS50001"/>
    </source>
</evidence>
<evidence type="ECO:0000259" key="15">
    <source>
        <dbReference type="PROSITE" id="PS50002"/>
    </source>
</evidence>
<evidence type="ECO:0000256" key="10">
    <source>
        <dbReference type="PROSITE-ProRule" id="PRU00191"/>
    </source>
</evidence>
<dbReference type="PRINTS" id="PR00109">
    <property type="entry name" value="TYRKINASE"/>
</dbReference>
<evidence type="ECO:0000256" key="2">
    <source>
        <dbReference type="ARBA" id="ARBA00022553"/>
    </source>
</evidence>
<dbReference type="SMART" id="SM00252">
    <property type="entry name" value="SH2"/>
    <property type="match status" value="1"/>
</dbReference>
<dbReference type="InterPro" id="IPR036860">
    <property type="entry name" value="SH2_dom_sf"/>
</dbReference>
<reference evidence="17 18" key="1">
    <citation type="journal article" date="2023" name="Sci. Data">
        <title>Genome assembly of the Korean intertidal mud-creeper Batillaria attramentaria.</title>
        <authorList>
            <person name="Patra A.K."/>
            <person name="Ho P.T."/>
            <person name="Jun S."/>
            <person name="Lee S.J."/>
            <person name="Kim Y."/>
            <person name="Won Y.J."/>
        </authorList>
    </citation>
    <scope>NUCLEOTIDE SEQUENCE [LARGE SCALE GENOMIC DNA]</scope>
    <source>
        <strain evidence="17">Wonlab-2016</strain>
    </source>
</reference>
<name>A0ABD0LXS0_9CAEN</name>
<keyword evidence="7 10" id="KW-0727">SH2 domain</keyword>
<evidence type="ECO:0000256" key="7">
    <source>
        <dbReference type="ARBA" id="ARBA00022999"/>
    </source>
</evidence>
<comment type="similarity">
    <text evidence="13">Belongs to the protein kinase superfamily. Tyr protein kinase family.</text>
</comment>
<evidence type="ECO:0000256" key="13">
    <source>
        <dbReference type="RuleBase" id="RU362096"/>
    </source>
</evidence>
<evidence type="ECO:0000256" key="6">
    <source>
        <dbReference type="ARBA" id="ARBA00022840"/>
    </source>
</evidence>
<evidence type="ECO:0000256" key="9">
    <source>
        <dbReference type="ARBA" id="ARBA00051245"/>
    </source>
</evidence>
<dbReference type="Gene3D" id="1.10.510.10">
    <property type="entry name" value="Transferase(Phosphotransferase) domain 1"/>
    <property type="match status" value="1"/>
</dbReference>
<comment type="catalytic activity">
    <reaction evidence="9 13">
        <text>L-tyrosyl-[protein] + ATP = O-phospho-L-tyrosyl-[protein] + ADP + H(+)</text>
        <dbReference type="Rhea" id="RHEA:10596"/>
        <dbReference type="Rhea" id="RHEA-COMP:10136"/>
        <dbReference type="Rhea" id="RHEA-COMP:20101"/>
        <dbReference type="ChEBI" id="CHEBI:15378"/>
        <dbReference type="ChEBI" id="CHEBI:30616"/>
        <dbReference type="ChEBI" id="CHEBI:46858"/>
        <dbReference type="ChEBI" id="CHEBI:61978"/>
        <dbReference type="ChEBI" id="CHEBI:456216"/>
        <dbReference type="EC" id="2.7.10.2"/>
    </reaction>
</comment>
<evidence type="ECO:0000256" key="11">
    <source>
        <dbReference type="PROSITE-ProRule" id="PRU00192"/>
    </source>
</evidence>
<keyword evidence="5 13" id="KW-0418">Kinase</keyword>
<sequence>MNPDGLADSATLPGTGVIWYLLVPATFCQTGSVIVRALFEFDGLNRGDLSFTKGAKMRVLESNLDGDWWHAEHLTTGAKGTIPKNYVCVDDDTPQAQDWWFASDRKNAEVLLLLPGNEQGTFLVRHGSDGLHYVISVRYDTRTGDPSVKHYEIQQTDDDHFFISREKTFTKQSHGMCTQLVKPCPRIKPAATFHDLEIQREVITFKEKLGAGNFGEVWKGKLYEKSEVAVKTLKKGQMSPGAFLQEARTMHELRHPKLVQLLAVCTKGDDLLIVTEFMANGSLLSFLRKDEGRMVKYPVMINMAAQIADGMAYLEQKVYIHRDLRADNVLVGEHHDVKVADFGLARLLEDSGPYQVGDKTKYPAKWTAPEAKTMRQFNMKSDVWSFGVLLYELVTFGGEPYPGISHGEIMDKVGQGYRMSQPKGCPDELYDLMRECWNQDPKQRPTFKSLECQLSEWCSRRPDRDA</sequence>
<comment type="caution">
    <text evidence="17">The sequence shown here is derived from an EMBL/GenBank/DDBJ whole genome shotgun (WGS) entry which is preliminary data.</text>
</comment>
<dbReference type="PROSITE" id="PS00107">
    <property type="entry name" value="PROTEIN_KINASE_ATP"/>
    <property type="match status" value="1"/>
</dbReference>
<dbReference type="InterPro" id="IPR000719">
    <property type="entry name" value="Prot_kinase_dom"/>
</dbReference>
<dbReference type="InterPro" id="IPR020635">
    <property type="entry name" value="Tyr_kinase_cat_dom"/>
</dbReference>
<keyword evidence="2" id="KW-0597">Phosphoprotein</keyword>
<dbReference type="PROSITE" id="PS00109">
    <property type="entry name" value="PROTEIN_KINASE_TYR"/>
    <property type="match status" value="1"/>
</dbReference>
<keyword evidence="1 11" id="KW-0728">SH3 domain</keyword>
<dbReference type="Pfam" id="PF00018">
    <property type="entry name" value="SH3_1"/>
    <property type="match status" value="1"/>
</dbReference>
<dbReference type="FunFam" id="1.10.510.10:FF:000554">
    <property type="entry name" value="Predicted protein"/>
    <property type="match status" value="1"/>
</dbReference>
<feature type="domain" description="SH3" evidence="15">
    <location>
        <begin position="30"/>
        <end position="92"/>
    </location>
</feature>
<dbReference type="Pfam" id="PF07714">
    <property type="entry name" value="PK_Tyr_Ser-Thr"/>
    <property type="match status" value="1"/>
</dbReference>
<dbReference type="SUPFAM" id="SSF55550">
    <property type="entry name" value="SH2 domain"/>
    <property type="match status" value="1"/>
</dbReference>
<dbReference type="InterPro" id="IPR017441">
    <property type="entry name" value="Protein_kinase_ATP_BS"/>
</dbReference>
<accession>A0ABD0LXS0</accession>
<keyword evidence="4 12" id="KW-0547">Nucleotide-binding</keyword>
<protein>
    <recommendedName>
        <fullName evidence="13">Tyrosine-protein kinase</fullName>
        <ecNumber evidence="13">2.7.10.2</ecNumber>
    </recommendedName>
</protein>
<dbReference type="PROSITE" id="PS50001">
    <property type="entry name" value="SH2"/>
    <property type="match status" value="1"/>
</dbReference>
<dbReference type="CDD" id="cd11845">
    <property type="entry name" value="SH3_Src_like"/>
    <property type="match status" value="1"/>
</dbReference>
<dbReference type="PROSITE" id="PS50011">
    <property type="entry name" value="PROTEIN_KINASE_DOM"/>
    <property type="match status" value="1"/>
</dbReference>
<evidence type="ECO:0000313" key="17">
    <source>
        <dbReference type="EMBL" id="KAK7503991.1"/>
    </source>
</evidence>
<evidence type="ECO:0000256" key="8">
    <source>
        <dbReference type="ARBA" id="ARBA00023137"/>
    </source>
</evidence>
<keyword evidence="8 13" id="KW-0829">Tyrosine-protein kinase</keyword>
<evidence type="ECO:0000256" key="5">
    <source>
        <dbReference type="ARBA" id="ARBA00022777"/>
    </source>
</evidence>
<dbReference type="SMART" id="SM00326">
    <property type="entry name" value="SH3"/>
    <property type="match status" value="1"/>
</dbReference>
<evidence type="ECO:0000256" key="12">
    <source>
        <dbReference type="PROSITE-ProRule" id="PRU10141"/>
    </source>
</evidence>